<dbReference type="RefSeq" id="WP_004333888.1">
    <property type="nucleotide sequence ID" value="NZ_ACNN01000024.1"/>
</dbReference>
<evidence type="ECO:0008006" key="5">
    <source>
        <dbReference type="Google" id="ProtNLM"/>
    </source>
</evidence>
<dbReference type="SUPFAM" id="SSF48179">
    <property type="entry name" value="6-phosphogluconate dehydrogenase C-terminal domain-like"/>
    <property type="match status" value="1"/>
</dbReference>
<evidence type="ECO:0000313" key="3">
    <source>
        <dbReference type="EMBL" id="EEN82542.1"/>
    </source>
</evidence>
<dbReference type="InterPro" id="IPR018931">
    <property type="entry name" value="DUF2520"/>
</dbReference>
<proteinExistence type="predicted"/>
<reference evidence="3 4" key="1">
    <citation type="submission" date="2009-04" db="EMBL/GenBank/DDBJ databases">
        <authorList>
            <person name="Sebastian Y."/>
            <person name="Madupu R."/>
            <person name="Durkin A.S."/>
            <person name="Torralba M."/>
            <person name="Methe B."/>
            <person name="Sutton G.G."/>
            <person name="Strausberg R.L."/>
            <person name="Nelson K.E."/>
        </authorList>
    </citation>
    <scope>NUCLEOTIDE SEQUENCE [LARGE SCALE GENOMIC DNA]</scope>
    <source>
        <strain evidence="4">ATCC 35406 / BCRC 14492 / JCM 8526 / NCTC 13058 / HG 370</strain>
    </source>
</reference>
<dbReference type="InterPro" id="IPR037108">
    <property type="entry name" value="TM1727-like_C_sf"/>
</dbReference>
<sequence length="265" mass="29215">MDIVVIGSGGVAESLVFSLTQAGVAPRVIVSPTLGHAERLRDLYVPECTILHDLTEMPRNADIYLLAVTDTAIASCAAQMPSTSGVWLHTAACVPVETLTQYHPDSGIFYSLNTFSKGRPLSWQGIPLFVEHRSEIAAQAIQQLANLLHMEPRPSTLTLRQEIHVAAVFACNFVNHQWAIASELLEQHQIPREVLHPLIQETLQKAITLNPRDTQTGPAFRGDTATLAAHRALLAESREAIRTLYDVTSQSIWSMYHPETSLSHE</sequence>
<dbReference type="STRING" id="553175.POREN0001_1488"/>
<accession>C3JB46</accession>
<feature type="domain" description="DUF2520" evidence="2">
    <location>
        <begin position="126"/>
        <end position="251"/>
    </location>
</feature>
<protein>
    <recommendedName>
        <fullName evidence="5">DUF2520 domain-containing protein</fullName>
    </recommendedName>
</protein>
<dbReference type="Pfam" id="PF10728">
    <property type="entry name" value="DUF2520"/>
    <property type="match status" value="1"/>
</dbReference>
<feature type="domain" description="Pyrroline-5-carboxylate reductase catalytic N-terminal" evidence="1">
    <location>
        <begin position="3"/>
        <end position="80"/>
    </location>
</feature>
<dbReference type="PANTHER" id="PTHR40459:SF1">
    <property type="entry name" value="CONSERVED HYPOTHETICAL ALANINE AND LEUCINE RICH PROTEIN"/>
    <property type="match status" value="1"/>
</dbReference>
<evidence type="ECO:0000259" key="1">
    <source>
        <dbReference type="Pfam" id="PF03807"/>
    </source>
</evidence>
<dbReference type="SUPFAM" id="SSF51735">
    <property type="entry name" value="NAD(P)-binding Rossmann-fold domains"/>
    <property type="match status" value="1"/>
</dbReference>
<dbReference type="EMBL" id="ACNN01000024">
    <property type="protein sequence ID" value="EEN82542.1"/>
    <property type="molecule type" value="Genomic_DNA"/>
</dbReference>
<dbReference type="Gene3D" id="3.40.50.720">
    <property type="entry name" value="NAD(P)-binding Rossmann-like Domain"/>
    <property type="match status" value="1"/>
</dbReference>
<dbReference type="Pfam" id="PF03807">
    <property type="entry name" value="F420_oxidored"/>
    <property type="match status" value="1"/>
</dbReference>
<dbReference type="InterPro" id="IPR036291">
    <property type="entry name" value="NAD(P)-bd_dom_sf"/>
</dbReference>
<dbReference type="Proteomes" id="UP000004295">
    <property type="component" value="Unassembled WGS sequence"/>
</dbReference>
<dbReference type="Gene3D" id="1.10.1040.20">
    <property type="entry name" value="ProC-like, C-terminal domain"/>
    <property type="match status" value="1"/>
</dbReference>
<organism evidence="3 4">
    <name type="scientific">Porphyromonas endodontalis (strain ATCC 35406 / DSM 24491 / JCM 8526 / CCUG 16442 / BCRC 14492 / NCTC 13058 / HG 370)</name>
    <name type="common">Bacteroides endodontalis</name>
    <dbReference type="NCBI Taxonomy" id="553175"/>
    <lineage>
        <taxon>Bacteria</taxon>
        <taxon>Pseudomonadati</taxon>
        <taxon>Bacteroidota</taxon>
        <taxon>Bacteroidia</taxon>
        <taxon>Bacteroidales</taxon>
        <taxon>Porphyromonadaceae</taxon>
        <taxon>Porphyromonas</taxon>
    </lineage>
</organism>
<dbReference type="InterPro" id="IPR028939">
    <property type="entry name" value="P5C_Rdtase_cat_N"/>
</dbReference>
<name>C3JB46_POREA</name>
<dbReference type="AlphaFoldDB" id="C3JB46"/>
<comment type="caution">
    <text evidence="3">The sequence shown here is derived from an EMBL/GenBank/DDBJ whole genome shotgun (WGS) entry which is preliminary data.</text>
</comment>
<dbReference type="PANTHER" id="PTHR40459">
    <property type="entry name" value="CONSERVED HYPOTHETICAL ALANINE AND LEUCINE RICH PROTEIN"/>
    <property type="match status" value="1"/>
</dbReference>
<evidence type="ECO:0000313" key="4">
    <source>
        <dbReference type="Proteomes" id="UP000004295"/>
    </source>
</evidence>
<dbReference type="InterPro" id="IPR008927">
    <property type="entry name" value="6-PGluconate_DH-like_C_sf"/>
</dbReference>
<evidence type="ECO:0000259" key="2">
    <source>
        <dbReference type="Pfam" id="PF10728"/>
    </source>
</evidence>
<dbReference type="eggNOG" id="COG5495">
    <property type="taxonomic scope" value="Bacteria"/>
</dbReference>
<keyword evidence="4" id="KW-1185">Reference proteome</keyword>
<gene>
    <name evidence="3" type="ORF">POREN0001_1488</name>
</gene>
<dbReference type="GeneID" id="93364856"/>